<sequence length="44" mass="5223">MTNILFKKKRDDFSLSNCLIADSFAGMYDHYKFLMIKIDAKIIY</sequence>
<organism evidence="1">
    <name type="scientific">Bartonella schoenbuchensis</name>
    <dbReference type="NCBI Taxonomy" id="165694"/>
    <lineage>
        <taxon>Bacteria</taxon>
        <taxon>Pseudomonadati</taxon>
        <taxon>Pseudomonadota</taxon>
        <taxon>Alphaproteobacteria</taxon>
        <taxon>Hyphomicrobiales</taxon>
        <taxon>Bartonellaceae</taxon>
        <taxon>Bartonella</taxon>
    </lineage>
</organism>
<dbReference type="EMBL" id="HG977196">
    <property type="protein sequence ID" value="CDP80009.1"/>
    <property type="molecule type" value="Genomic_DNA"/>
</dbReference>
<accession>A0A024LSA1</accession>
<gene>
    <name evidence="1" type="ORF">BN1046_00918</name>
</gene>
<reference evidence="1" key="2">
    <citation type="submission" date="2014-05" db="EMBL/GenBank/DDBJ databases">
        <title>Genome sequencing of Bartonella spp. isolated from human blood.</title>
        <authorList>
            <person name="Raoult D."/>
        </authorList>
    </citation>
    <scope>NUCLEOTIDE SEQUENCE</scope>
    <source>
        <strain evidence="1">MVT06</strain>
    </source>
</reference>
<reference evidence="1" key="1">
    <citation type="submission" date="2013-11" db="EMBL/GenBank/DDBJ databases">
        <authorList>
            <person name="GENOMES U."/>
        </authorList>
    </citation>
    <scope>NUCLEOTIDE SEQUENCE</scope>
    <source>
        <strain evidence="1">MVT06</strain>
    </source>
</reference>
<evidence type="ECO:0000313" key="1">
    <source>
        <dbReference type="EMBL" id="CDP80009.1"/>
    </source>
</evidence>
<dbReference type="AlphaFoldDB" id="A0A024LSA1"/>
<proteinExistence type="predicted"/>
<protein>
    <submittedName>
        <fullName evidence="1">Uncharacterized protein</fullName>
    </submittedName>
</protein>
<name>A0A024LSA1_9HYPH</name>